<sequence length="598" mass="67938">MDTNRMRPITAATNFVAMDWKSPERRTIMVNKIADFLLRHGPATWKQNLPLLLKSIEGFEEKVFVSSKVEAEYIAKISEKLKSITPRRQSVENNVLPPNSSIPREEESRTIREWQEQVYQKVQMIKATYYTKLDTLQKLLSRKLEQLKKEPFPRHPKIIADMEKCEQHKRAMDFILVLLNVNKSQIDPSYKQRLDKLEKYIEDVLQKYFSYCQQQCSVDVQSKQQVDPTLQEVNQVCSSQQGNQVSMEKGYGKHVEPQASCQIKPSEPVMVSTTRTLASPTSEDCRHVNEQTDIPDDTSPAMRHFLKVLGSISHEALVAATDDIALALHLDDDIFANRDCYVGSQARYLHGDDPVQTGKRIKRFFDSTPESDTFGQLIGAEKPASISREMYTILEEIKEINNILIDTQVVISERNTITGVPEGAPEHDEGLIVKLLFNSVTVNLTLTEQQATNKKPVIKPLHLFVPRCYPLHSPVILDERPSEIGVDSDTDTDTDDLSIKANSKLRLSLRSMNEPLSLQNIAVSWDRCVREAICKVAQKQGGGTFSSKYGGWECLRNKWFYSLSDLDQGMLSNGAVLKHDKLVNFNDASKLRLMHAAD</sequence>
<evidence type="ECO:0000259" key="5">
    <source>
        <dbReference type="Pfam" id="PF16987"/>
    </source>
</evidence>
<dbReference type="Pfam" id="PF16987">
    <property type="entry name" value="KIX_2"/>
    <property type="match status" value="1"/>
</dbReference>
<protein>
    <recommendedName>
        <fullName evidence="9">Mediator complex subunit 15 KIX domain-containing protein</fullName>
    </recommendedName>
</protein>
<accession>A0ABU6ZCA6</accession>
<evidence type="ECO:0000313" key="7">
    <source>
        <dbReference type="EMBL" id="MED6219524.1"/>
    </source>
</evidence>
<evidence type="ECO:0000259" key="6">
    <source>
        <dbReference type="Pfam" id="PF21539"/>
    </source>
</evidence>
<keyword evidence="3" id="KW-0804">Transcription</keyword>
<dbReference type="InterPro" id="IPR048386">
    <property type="entry name" value="Med15_C"/>
</dbReference>
<dbReference type="Gene3D" id="1.10.246.20">
    <property type="entry name" value="Coactivator CBP, KIX domain"/>
    <property type="match status" value="1"/>
</dbReference>
<keyword evidence="4" id="KW-0539">Nucleus</keyword>
<evidence type="ECO:0000256" key="4">
    <source>
        <dbReference type="ARBA" id="ARBA00023242"/>
    </source>
</evidence>
<organism evidence="7 8">
    <name type="scientific">Stylosanthes scabra</name>
    <dbReference type="NCBI Taxonomy" id="79078"/>
    <lineage>
        <taxon>Eukaryota</taxon>
        <taxon>Viridiplantae</taxon>
        <taxon>Streptophyta</taxon>
        <taxon>Embryophyta</taxon>
        <taxon>Tracheophyta</taxon>
        <taxon>Spermatophyta</taxon>
        <taxon>Magnoliopsida</taxon>
        <taxon>eudicotyledons</taxon>
        <taxon>Gunneridae</taxon>
        <taxon>Pentapetalae</taxon>
        <taxon>rosids</taxon>
        <taxon>fabids</taxon>
        <taxon>Fabales</taxon>
        <taxon>Fabaceae</taxon>
        <taxon>Papilionoideae</taxon>
        <taxon>50 kb inversion clade</taxon>
        <taxon>dalbergioids sensu lato</taxon>
        <taxon>Dalbergieae</taxon>
        <taxon>Pterocarpus clade</taxon>
        <taxon>Stylosanthes</taxon>
    </lineage>
</organism>
<name>A0ABU6ZCA6_9FABA</name>
<feature type="domain" description="ARC105/Med15 mediator subunit C-terminal" evidence="6">
    <location>
        <begin position="453"/>
        <end position="531"/>
    </location>
</feature>
<evidence type="ECO:0000313" key="8">
    <source>
        <dbReference type="Proteomes" id="UP001341840"/>
    </source>
</evidence>
<comment type="caution">
    <text evidence="7">The sequence shown here is derived from an EMBL/GenBank/DDBJ whole genome shotgun (WGS) entry which is preliminary data.</text>
</comment>
<dbReference type="PANTHER" id="PTHR33137">
    <property type="entry name" value="MEDIATOR OF RNA POLYMERASE II TRANSCRIPTION SUBUNIT 15A-RELATED"/>
    <property type="match status" value="1"/>
</dbReference>
<dbReference type="InterPro" id="IPR044661">
    <property type="entry name" value="MED15a/b/c-like"/>
</dbReference>
<proteinExistence type="predicted"/>
<dbReference type="PANTHER" id="PTHR33137:SF37">
    <property type="entry name" value="MEDIATOR COMPLEX SUBUNIT 15 KIX DOMAIN-CONTAINING PROTEIN"/>
    <property type="match status" value="1"/>
</dbReference>
<reference evidence="7 8" key="1">
    <citation type="journal article" date="2023" name="Plants (Basel)">
        <title>Bridging the Gap: Combining Genomics and Transcriptomics Approaches to Understand Stylosanthes scabra, an Orphan Legume from the Brazilian Caatinga.</title>
        <authorList>
            <person name="Ferreira-Neto J.R.C."/>
            <person name="da Silva M.D."/>
            <person name="Binneck E."/>
            <person name="de Melo N.F."/>
            <person name="da Silva R.H."/>
            <person name="de Melo A.L.T.M."/>
            <person name="Pandolfi V."/>
            <person name="Bustamante F.O."/>
            <person name="Brasileiro-Vidal A.C."/>
            <person name="Benko-Iseppon A.M."/>
        </authorList>
    </citation>
    <scope>NUCLEOTIDE SEQUENCE [LARGE SCALE GENOMIC DNA]</scope>
    <source>
        <tissue evidence="7">Leaves</tissue>
    </source>
</reference>
<gene>
    <name evidence="7" type="ORF">PIB30_036505</name>
</gene>
<evidence type="ECO:0000256" key="3">
    <source>
        <dbReference type="ARBA" id="ARBA00023163"/>
    </source>
</evidence>
<comment type="subcellular location">
    <subcellularLocation>
        <location evidence="1">Nucleus</location>
    </subcellularLocation>
</comment>
<evidence type="ECO:0000256" key="2">
    <source>
        <dbReference type="ARBA" id="ARBA00023015"/>
    </source>
</evidence>
<dbReference type="Proteomes" id="UP001341840">
    <property type="component" value="Unassembled WGS sequence"/>
</dbReference>
<evidence type="ECO:0008006" key="9">
    <source>
        <dbReference type="Google" id="ProtNLM"/>
    </source>
</evidence>
<dbReference type="InterPro" id="IPR036546">
    <property type="entry name" value="MED15_KIX"/>
</dbReference>
<feature type="domain" description="Mediator complex subunit 15 KIX" evidence="5">
    <location>
        <begin position="22"/>
        <end position="93"/>
    </location>
</feature>
<evidence type="ECO:0000256" key="1">
    <source>
        <dbReference type="ARBA" id="ARBA00004123"/>
    </source>
</evidence>
<dbReference type="Pfam" id="PF21539">
    <property type="entry name" value="Med15_C"/>
    <property type="match status" value="1"/>
</dbReference>
<dbReference type="EMBL" id="JASCZI010272039">
    <property type="protein sequence ID" value="MED6219524.1"/>
    <property type="molecule type" value="Genomic_DNA"/>
</dbReference>
<keyword evidence="8" id="KW-1185">Reference proteome</keyword>
<keyword evidence="2" id="KW-0805">Transcription regulation</keyword>
<dbReference type="InterPro" id="IPR036529">
    <property type="entry name" value="KIX_dom_sf"/>
</dbReference>